<dbReference type="OrthoDB" id="10427442at2759"/>
<evidence type="ECO:0000313" key="3">
    <source>
        <dbReference type="Proteomes" id="UP000018144"/>
    </source>
</evidence>
<reference evidence="2 3" key="1">
    <citation type="journal article" date="2013" name="PLoS Genet.">
        <title>The genome and development-dependent transcriptomes of Pyronema confluens: a window into fungal evolution.</title>
        <authorList>
            <person name="Traeger S."/>
            <person name="Altegoer F."/>
            <person name="Freitag M."/>
            <person name="Gabaldon T."/>
            <person name="Kempken F."/>
            <person name="Kumar A."/>
            <person name="Marcet-Houben M."/>
            <person name="Poggeler S."/>
            <person name="Stajich J.E."/>
            <person name="Nowrousian M."/>
        </authorList>
    </citation>
    <scope>NUCLEOTIDE SEQUENCE [LARGE SCALE GENOMIC DNA]</scope>
    <source>
        <strain evidence="3">CBS 100304</strain>
        <tissue evidence="2">Vegetative mycelium</tissue>
    </source>
</reference>
<organism evidence="2 3">
    <name type="scientific">Pyronema omphalodes (strain CBS 100304)</name>
    <name type="common">Pyronema confluens</name>
    <dbReference type="NCBI Taxonomy" id="1076935"/>
    <lineage>
        <taxon>Eukaryota</taxon>
        <taxon>Fungi</taxon>
        <taxon>Dikarya</taxon>
        <taxon>Ascomycota</taxon>
        <taxon>Pezizomycotina</taxon>
        <taxon>Pezizomycetes</taxon>
        <taxon>Pezizales</taxon>
        <taxon>Pyronemataceae</taxon>
        <taxon>Pyronema</taxon>
    </lineage>
</organism>
<sequence>MPMRDKREVVTETGFRFKSIAASWDEKASPAPVPTTPEPTATSTTVVMDCSLNVDFSDSLLSDPRVHLDKADDKLACVPAELIKAKSNGFKFVSLVATWEKEHYVKKKENGFEYRSVAATWDEEHKEKTTGHTRPIQHDRRRMRASDYRGVENNNKRQRVPSPGPTGCARSRPAPSKPMFSLDWKSSDKEEEKVKKQKRAERFGASGTGNHIASGSQRVGDAYGNAAFKLGLQLTKRNDEIARRQRAKRFQK</sequence>
<feature type="compositionally biased region" description="Basic and acidic residues" evidence="1">
    <location>
        <begin position="185"/>
        <end position="194"/>
    </location>
</feature>
<keyword evidence="3" id="KW-1185">Reference proteome</keyword>
<feature type="region of interest" description="Disordered" evidence="1">
    <location>
        <begin position="125"/>
        <end position="219"/>
    </location>
</feature>
<gene>
    <name evidence="2" type="ORF">PCON_06138</name>
</gene>
<dbReference type="AlphaFoldDB" id="U4KXL4"/>
<name>U4KXL4_PYROM</name>
<proteinExistence type="predicted"/>
<evidence type="ECO:0000313" key="2">
    <source>
        <dbReference type="EMBL" id="CCX06551.1"/>
    </source>
</evidence>
<evidence type="ECO:0000256" key="1">
    <source>
        <dbReference type="SAM" id="MobiDB-lite"/>
    </source>
</evidence>
<accession>U4KXL4</accession>
<protein>
    <submittedName>
        <fullName evidence="2">Uncharacterized protein</fullName>
    </submittedName>
</protein>
<dbReference type="EMBL" id="HF935294">
    <property type="protein sequence ID" value="CCX06551.1"/>
    <property type="molecule type" value="Genomic_DNA"/>
</dbReference>
<dbReference type="Proteomes" id="UP000018144">
    <property type="component" value="Unassembled WGS sequence"/>
</dbReference>
<feature type="compositionally biased region" description="Polar residues" evidence="1">
    <location>
        <begin position="208"/>
        <end position="217"/>
    </location>
</feature>